<proteinExistence type="predicted"/>
<name>A0A5N6KNG8_MONLA</name>
<reference evidence="1 2" key="1">
    <citation type="submission" date="2019-06" db="EMBL/GenBank/DDBJ databases">
        <title>Genome Sequence of the Brown Rot Fungal Pathogen Monilinia laxa.</title>
        <authorList>
            <person name="De Miccolis Angelini R.M."/>
            <person name="Landi L."/>
            <person name="Abate D."/>
            <person name="Pollastro S."/>
            <person name="Romanazzi G."/>
            <person name="Faretra F."/>
        </authorList>
    </citation>
    <scope>NUCLEOTIDE SEQUENCE [LARGE SCALE GENOMIC DNA]</scope>
    <source>
        <strain evidence="1 2">Mlax316</strain>
    </source>
</reference>
<accession>A0A5N6KNG8</accession>
<sequence length="139" mass="15874">MIPLFSLLSPPLWQHILLEFTCSQTPAFPYQLILHHLSSNPEMTFRNPLEKDPIFSISWPCASTMQQQLCDITPPLDIEDYDGENGCILCHLRIKFMANMPSYSTIHLQPSVSPYRGELSKSYGPEIIWNYGITISAIM</sequence>
<evidence type="ECO:0000313" key="2">
    <source>
        <dbReference type="Proteomes" id="UP000326757"/>
    </source>
</evidence>
<comment type="caution">
    <text evidence="1">The sequence shown here is derived from an EMBL/GenBank/DDBJ whole genome shotgun (WGS) entry which is preliminary data.</text>
</comment>
<keyword evidence="2" id="KW-1185">Reference proteome</keyword>
<evidence type="ECO:0000313" key="1">
    <source>
        <dbReference type="EMBL" id="KAB8305181.1"/>
    </source>
</evidence>
<protein>
    <submittedName>
        <fullName evidence="1">Uncharacterized protein</fullName>
    </submittedName>
</protein>
<dbReference type="EMBL" id="VIGI01000001">
    <property type="protein sequence ID" value="KAB8305181.1"/>
    <property type="molecule type" value="Genomic_DNA"/>
</dbReference>
<gene>
    <name evidence="1" type="ORF">EYC80_004471</name>
</gene>
<dbReference type="Proteomes" id="UP000326757">
    <property type="component" value="Unassembled WGS sequence"/>
</dbReference>
<dbReference type="AlphaFoldDB" id="A0A5N6KNG8"/>
<organism evidence="1 2">
    <name type="scientific">Monilinia laxa</name>
    <name type="common">Brown rot fungus</name>
    <name type="synonym">Sclerotinia laxa</name>
    <dbReference type="NCBI Taxonomy" id="61186"/>
    <lineage>
        <taxon>Eukaryota</taxon>
        <taxon>Fungi</taxon>
        <taxon>Dikarya</taxon>
        <taxon>Ascomycota</taxon>
        <taxon>Pezizomycotina</taxon>
        <taxon>Leotiomycetes</taxon>
        <taxon>Helotiales</taxon>
        <taxon>Sclerotiniaceae</taxon>
        <taxon>Monilinia</taxon>
    </lineage>
</organism>